<dbReference type="NCBIfam" id="TIGR00996">
    <property type="entry name" value="Mtu_fam_mce"/>
    <property type="match status" value="1"/>
</dbReference>
<evidence type="ECO:0000259" key="3">
    <source>
        <dbReference type="Pfam" id="PF11887"/>
    </source>
</evidence>
<dbReference type="PANTHER" id="PTHR33371">
    <property type="entry name" value="INTERMEMBRANE PHOSPHOLIPID TRANSPORT SYSTEM BINDING PROTEIN MLAD-RELATED"/>
    <property type="match status" value="1"/>
</dbReference>
<accession>A0A7K0D7N1</accession>
<dbReference type="RefSeq" id="WP_194289988.1">
    <property type="nucleotide sequence ID" value="NZ_WEGK01000011.1"/>
</dbReference>
<feature type="transmembrane region" description="Helical" evidence="1">
    <location>
        <begin position="12"/>
        <end position="34"/>
    </location>
</feature>
<keyword evidence="1" id="KW-0812">Transmembrane</keyword>
<dbReference type="PANTHER" id="PTHR33371:SF4">
    <property type="entry name" value="INTERMEMBRANE PHOSPHOLIPID TRANSPORT SYSTEM BINDING PROTEIN MLAD"/>
    <property type="match status" value="1"/>
</dbReference>
<protein>
    <recommendedName>
        <fullName evidence="6">Mammalian cell entry protein</fullName>
    </recommendedName>
</protein>
<dbReference type="InterPro" id="IPR024516">
    <property type="entry name" value="Mce_C"/>
</dbReference>
<dbReference type="InterPro" id="IPR005693">
    <property type="entry name" value="Mce"/>
</dbReference>
<feature type="domain" description="Mammalian cell entry C-terminal" evidence="3">
    <location>
        <begin position="120"/>
        <end position="302"/>
    </location>
</feature>
<keyword evidence="1" id="KW-0472">Membrane</keyword>
<comment type="caution">
    <text evidence="4">The sequence shown here is derived from an EMBL/GenBank/DDBJ whole genome shotgun (WGS) entry which is preliminary data.</text>
</comment>
<evidence type="ECO:0000313" key="4">
    <source>
        <dbReference type="EMBL" id="MQY21766.1"/>
    </source>
</evidence>
<dbReference type="GO" id="GO:0005576">
    <property type="term" value="C:extracellular region"/>
    <property type="evidence" value="ECO:0007669"/>
    <property type="project" value="TreeGrafter"/>
</dbReference>
<dbReference type="Pfam" id="PF02470">
    <property type="entry name" value="MlaD"/>
    <property type="match status" value="1"/>
</dbReference>
<name>A0A7K0D7N1_9NOCA</name>
<dbReference type="EMBL" id="WEGK01000011">
    <property type="protein sequence ID" value="MQY21766.1"/>
    <property type="molecule type" value="Genomic_DNA"/>
</dbReference>
<evidence type="ECO:0000256" key="1">
    <source>
        <dbReference type="SAM" id="Phobius"/>
    </source>
</evidence>
<dbReference type="AlphaFoldDB" id="A0A7K0D7N1"/>
<gene>
    <name evidence="4" type="ORF">NRB20_48790</name>
</gene>
<evidence type="ECO:0000259" key="2">
    <source>
        <dbReference type="Pfam" id="PF02470"/>
    </source>
</evidence>
<dbReference type="Pfam" id="PF11887">
    <property type="entry name" value="Mce4_CUP1"/>
    <property type="match status" value="1"/>
</dbReference>
<dbReference type="InterPro" id="IPR052336">
    <property type="entry name" value="MlaD_Phospholipid_Transporter"/>
</dbReference>
<dbReference type="InterPro" id="IPR003399">
    <property type="entry name" value="Mce/MlaD"/>
</dbReference>
<dbReference type="Proteomes" id="UP000438448">
    <property type="component" value="Unassembled WGS sequence"/>
</dbReference>
<proteinExistence type="predicted"/>
<reference evidence="4 5" key="1">
    <citation type="submission" date="2019-10" db="EMBL/GenBank/DDBJ databases">
        <title>Nocardia macrotermitis sp. nov. and Nocardia aurantia sp. nov., isolated from the gut of fungus growing-termite Macrotermes natalensis.</title>
        <authorList>
            <person name="Benndorf R."/>
            <person name="Schwitalla J."/>
            <person name="Martin K."/>
            <person name="De Beer W."/>
            <person name="Kaster A.-K."/>
            <person name="Vollmers J."/>
            <person name="Poulsen M."/>
            <person name="Beemelmanns C."/>
        </authorList>
    </citation>
    <scope>NUCLEOTIDE SEQUENCE [LARGE SCALE GENOMIC DNA]</scope>
    <source>
        <strain evidence="4 5">RB20</strain>
    </source>
</reference>
<organism evidence="4 5">
    <name type="scientific">Nocardia macrotermitis</name>
    <dbReference type="NCBI Taxonomy" id="2585198"/>
    <lineage>
        <taxon>Bacteria</taxon>
        <taxon>Bacillati</taxon>
        <taxon>Actinomycetota</taxon>
        <taxon>Actinomycetes</taxon>
        <taxon>Mycobacteriales</taxon>
        <taxon>Nocardiaceae</taxon>
        <taxon>Nocardia</taxon>
    </lineage>
</organism>
<evidence type="ECO:0008006" key="6">
    <source>
        <dbReference type="Google" id="ProtNLM"/>
    </source>
</evidence>
<keyword evidence="1" id="KW-1133">Transmembrane helix</keyword>
<feature type="domain" description="Mce/MlaD" evidence="2">
    <location>
        <begin position="40"/>
        <end position="113"/>
    </location>
</feature>
<keyword evidence="5" id="KW-1185">Reference proteome</keyword>
<evidence type="ECO:0000313" key="5">
    <source>
        <dbReference type="Proteomes" id="UP000438448"/>
    </source>
</evidence>
<sequence>MNSVTRAVRRRSPLMWVAVVAILIVLAVVSYVVAPQFTRNEFTAEFTSVTGLYTGDEVKVMGVTVGGIDAIEPAGDRVRVRFHVDTGQPIPAAAKAVIMSPNLVSSRFIQLAPAYTAGPTLRDGATIPLGRTAIPVEWDQIKVQLQRLATALGPTDTDPRGPIGQVVDTAAANLRGEGANLHQTLATLSDAMKTLSQGRGDLVSIVANLQIFVSALSQSGQQIVSINNRLATVSTLLADNRADLGNALSGLDGALGEVTRFVADNRDRLGATADSLSSVAATLAQQRDGLAQVLHVAPNALANLDGIYQPAHNAVVSALALSNFANPVNFVCSALAAAEQTDAQQGAKLCAQYLGPLLNLLRTDYPPIGVNPTRGVPALPGQVVYSPPGLAPRAAAPAPLSQLLVPGGTR</sequence>